<dbReference type="InterPro" id="IPR013097">
    <property type="entry name" value="Dabb"/>
</dbReference>
<gene>
    <name evidence="2" type="ORF">LTR62_008685</name>
</gene>
<dbReference type="SUPFAM" id="SSF54909">
    <property type="entry name" value="Dimeric alpha+beta barrel"/>
    <property type="match status" value="1"/>
</dbReference>
<dbReference type="EMBL" id="JAVRRL010000092">
    <property type="protein sequence ID" value="KAK5108229.1"/>
    <property type="molecule type" value="Genomic_DNA"/>
</dbReference>
<dbReference type="Pfam" id="PF07876">
    <property type="entry name" value="Dabb"/>
    <property type="match status" value="1"/>
</dbReference>
<dbReference type="Gene3D" id="3.30.70.100">
    <property type="match status" value="1"/>
</dbReference>
<dbReference type="InterPro" id="IPR011008">
    <property type="entry name" value="Dimeric_a/b-barrel"/>
</dbReference>
<name>A0AAN7TAS6_9PEZI</name>
<organism evidence="2 3">
    <name type="scientific">Meristemomyces frigidus</name>
    <dbReference type="NCBI Taxonomy" id="1508187"/>
    <lineage>
        <taxon>Eukaryota</taxon>
        <taxon>Fungi</taxon>
        <taxon>Dikarya</taxon>
        <taxon>Ascomycota</taxon>
        <taxon>Pezizomycotina</taxon>
        <taxon>Dothideomycetes</taxon>
        <taxon>Dothideomycetidae</taxon>
        <taxon>Mycosphaerellales</taxon>
        <taxon>Teratosphaeriaceae</taxon>
        <taxon>Meristemomyces</taxon>
    </lineage>
</organism>
<evidence type="ECO:0000313" key="3">
    <source>
        <dbReference type="Proteomes" id="UP001310890"/>
    </source>
</evidence>
<feature type="domain" description="Stress-response A/B barrel" evidence="1">
    <location>
        <begin position="3"/>
        <end position="103"/>
    </location>
</feature>
<reference evidence="2" key="1">
    <citation type="submission" date="2023-08" db="EMBL/GenBank/DDBJ databases">
        <title>Black Yeasts Isolated from many extreme environments.</title>
        <authorList>
            <person name="Coleine C."/>
            <person name="Stajich J.E."/>
            <person name="Selbmann L."/>
        </authorList>
    </citation>
    <scope>NUCLEOTIDE SEQUENCE</scope>
    <source>
        <strain evidence="2">CCFEE 5401</strain>
    </source>
</reference>
<sequence length="106" mass="11995">MAILRITLFKIKDRNNIQPMISQYQTLSQTAQKKDSKPYILSCTAREPLADSAERAKGYNVAAMARFADMSDVKYYDEQCEAHGKLKAFAKDKVDGPPLVVHLEEE</sequence>
<dbReference type="Proteomes" id="UP001310890">
    <property type="component" value="Unassembled WGS sequence"/>
</dbReference>
<evidence type="ECO:0000259" key="1">
    <source>
        <dbReference type="PROSITE" id="PS51502"/>
    </source>
</evidence>
<accession>A0AAN7TAS6</accession>
<dbReference type="AlphaFoldDB" id="A0AAN7TAS6"/>
<proteinExistence type="predicted"/>
<dbReference type="PROSITE" id="PS51502">
    <property type="entry name" value="S_R_A_B_BARREL"/>
    <property type="match status" value="1"/>
</dbReference>
<dbReference type="SMART" id="SM00886">
    <property type="entry name" value="Dabb"/>
    <property type="match status" value="1"/>
</dbReference>
<protein>
    <recommendedName>
        <fullName evidence="1">Stress-response A/B barrel domain-containing protein</fullName>
    </recommendedName>
</protein>
<evidence type="ECO:0000313" key="2">
    <source>
        <dbReference type="EMBL" id="KAK5108229.1"/>
    </source>
</evidence>
<comment type="caution">
    <text evidence="2">The sequence shown here is derived from an EMBL/GenBank/DDBJ whole genome shotgun (WGS) entry which is preliminary data.</text>
</comment>